<evidence type="ECO:0000256" key="3">
    <source>
        <dbReference type="ARBA" id="ARBA00022801"/>
    </source>
</evidence>
<protein>
    <recommendedName>
        <fullName evidence="12">Counting factor associated protein D</fullName>
    </recommendedName>
</protein>
<reference evidence="10" key="1">
    <citation type="submission" date="2023-07" db="EMBL/GenBank/DDBJ databases">
        <title>Chromosome-level genome assembly of Artemia franciscana.</title>
        <authorList>
            <person name="Jo E."/>
        </authorList>
    </citation>
    <scope>NUCLEOTIDE SEQUENCE</scope>
    <source>
        <tissue evidence="10">Whole body</tissue>
    </source>
</reference>
<evidence type="ECO:0000256" key="1">
    <source>
        <dbReference type="ARBA" id="ARBA00008455"/>
    </source>
</evidence>
<dbReference type="InterPro" id="IPR013128">
    <property type="entry name" value="Peptidase_C1A"/>
</dbReference>
<dbReference type="Pfam" id="PF08246">
    <property type="entry name" value="Inhibitor_I29"/>
    <property type="match status" value="1"/>
</dbReference>
<keyword evidence="4" id="KW-0788">Thiol protease</keyword>
<dbReference type="Proteomes" id="UP001187531">
    <property type="component" value="Unassembled WGS sequence"/>
</dbReference>
<evidence type="ECO:0000256" key="2">
    <source>
        <dbReference type="ARBA" id="ARBA00022670"/>
    </source>
</evidence>
<keyword evidence="7" id="KW-0732">Signal</keyword>
<organism evidence="10 11">
    <name type="scientific">Artemia franciscana</name>
    <name type="common">Brine shrimp</name>
    <name type="synonym">Artemia sanfranciscana</name>
    <dbReference type="NCBI Taxonomy" id="6661"/>
    <lineage>
        <taxon>Eukaryota</taxon>
        <taxon>Metazoa</taxon>
        <taxon>Ecdysozoa</taxon>
        <taxon>Arthropoda</taxon>
        <taxon>Crustacea</taxon>
        <taxon>Branchiopoda</taxon>
        <taxon>Anostraca</taxon>
        <taxon>Artemiidae</taxon>
        <taxon>Artemia</taxon>
    </lineage>
</organism>
<dbReference type="EMBL" id="JAVRJZ010000002">
    <property type="protein sequence ID" value="KAK2725586.1"/>
    <property type="molecule type" value="Genomic_DNA"/>
</dbReference>
<dbReference type="FunFam" id="3.90.70.10:FF:000087">
    <property type="entry name" value="Counting factor associated protein D"/>
    <property type="match status" value="1"/>
</dbReference>
<comment type="similarity">
    <text evidence="1">Belongs to the peptidase C1 family.</text>
</comment>
<dbReference type="InterPro" id="IPR000169">
    <property type="entry name" value="Pept_cys_AS"/>
</dbReference>
<dbReference type="SUPFAM" id="SSF54001">
    <property type="entry name" value="Cysteine proteinases"/>
    <property type="match status" value="1"/>
</dbReference>
<feature type="chain" id="PRO_5041688135" description="Counting factor associated protein D" evidence="7">
    <location>
        <begin position="18"/>
        <end position="589"/>
    </location>
</feature>
<dbReference type="PANTHER" id="PTHR12411">
    <property type="entry name" value="CYSTEINE PROTEASE FAMILY C1-RELATED"/>
    <property type="match status" value="1"/>
</dbReference>
<evidence type="ECO:0000256" key="6">
    <source>
        <dbReference type="ARBA" id="ARBA00023157"/>
    </source>
</evidence>
<dbReference type="GO" id="GO:0006508">
    <property type="term" value="P:proteolysis"/>
    <property type="evidence" value="ECO:0007669"/>
    <property type="project" value="UniProtKB-KW"/>
</dbReference>
<dbReference type="InterPro" id="IPR039417">
    <property type="entry name" value="Peptidase_C1A_papain-like"/>
</dbReference>
<feature type="signal peptide" evidence="7">
    <location>
        <begin position="1"/>
        <end position="17"/>
    </location>
</feature>
<feature type="domain" description="Peptidase C1A papain C-terminal" evidence="8">
    <location>
        <begin position="371"/>
        <end position="588"/>
    </location>
</feature>
<evidence type="ECO:0000313" key="10">
    <source>
        <dbReference type="EMBL" id="KAK2725586.1"/>
    </source>
</evidence>
<dbReference type="PROSITE" id="PS00139">
    <property type="entry name" value="THIOL_PROTEASE_CYS"/>
    <property type="match status" value="1"/>
</dbReference>
<dbReference type="PRINTS" id="PR00705">
    <property type="entry name" value="PAPAIN"/>
</dbReference>
<dbReference type="PROSITE" id="PS00640">
    <property type="entry name" value="THIOL_PROTEASE_ASN"/>
    <property type="match status" value="1"/>
</dbReference>
<keyword evidence="6" id="KW-1015">Disulfide bond</keyword>
<dbReference type="InterPro" id="IPR025660">
    <property type="entry name" value="Pept_his_AS"/>
</dbReference>
<evidence type="ECO:0000256" key="5">
    <source>
        <dbReference type="ARBA" id="ARBA00023145"/>
    </source>
</evidence>
<dbReference type="SMART" id="SM00645">
    <property type="entry name" value="Pept_C1"/>
    <property type="match status" value="1"/>
</dbReference>
<dbReference type="SMART" id="SM00848">
    <property type="entry name" value="Inhibitor_I29"/>
    <property type="match status" value="1"/>
</dbReference>
<evidence type="ECO:0000259" key="9">
    <source>
        <dbReference type="SMART" id="SM00848"/>
    </source>
</evidence>
<keyword evidence="2" id="KW-0645">Protease</keyword>
<dbReference type="InterPro" id="IPR025661">
    <property type="entry name" value="Pept_asp_AS"/>
</dbReference>
<evidence type="ECO:0008006" key="12">
    <source>
        <dbReference type="Google" id="ProtNLM"/>
    </source>
</evidence>
<keyword evidence="11" id="KW-1185">Reference proteome</keyword>
<dbReference type="InterPro" id="IPR000668">
    <property type="entry name" value="Peptidase_C1A_C"/>
</dbReference>
<gene>
    <name evidence="10" type="ORF">QYM36_000177</name>
</gene>
<evidence type="ECO:0000256" key="7">
    <source>
        <dbReference type="SAM" id="SignalP"/>
    </source>
</evidence>
<dbReference type="PROSITE" id="PS00639">
    <property type="entry name" value="THIOL_PROTEASE_HIS"/>
    <property type="match status" value="1"/>
</dbReference>
<sequence>MKTECSMLFLLFSFVTAFVFNNEIETGYKQVGDKFKTLLWKYLSKTSKPGVIDFLDFEEHLKSLKAHKKPSFGDYYILRGSLNIPYAEIVEPFSAWIDFEAGDSRIDFYGGMMKTYQLANEGDYGVMYRVAPMTTETVQNEMNCFQITGAGDSPVAPQGVIPDLDDFEHVSDEVIEGEDCQVWRNITTSGDKTNTYTLWLKKQDGHAVPVRYEMKGFNNILGSHYDHYYIDYEEFSPEKPDSGVFKVEGVATSCHEFPGPGLDHVYTFNPMKEFIYYHDKHVEDNFDQFKRHHKRNYHNETEQESRKNVFRHNLRYIHSKNRANLSFRLGVNHLADRTQAELKVLRGKQKSSGGYNGGLPFKYTKKELRDVPKAFDWRLRGAVTPVRDQSVCGSCWSFGTAGAIEGALFVKTGKLVAVSQQALVDCSWGFGNNGCDGGEDFRAYQWMIKHKGIPTDESYGPYLGADGYCHLDNVNMVAPIKGYVNVTSGDSDALKVAIWKHGPISVAIDAAHLSFAFYANGVYYEPKCGNTLDDLDHAVLAVGYGTLKGEPYWLVRNSWSTYWGNDGYVLMSMRNNNCGVETFPTYVVL</sequence>
<proteinExistence type="inferred from homology"/>
<evidence type="ECO:0000313" key="11">
    <source>
        <dbReference type="Proteomes" id="UP001187531"/>
    </source>
</evidence>
<keyword evidence="3" id="KW-0378">Hydrolase</keyword>
<feature type="domain" description="Cathepsin propeptide inhibitor" evidence="9">
    <location>
        <begin position="286"/>
        <end position="342"/>
    </location>
</feature>
<keyword evidence="5" id="KW-0865">Zymogen</keyword>
<evidence type="ECO:0000256" key="4">
    <source>
        <dbReference type="ARBA" id="ARBA00022807"/>
    </source>
</evidence>
<comment type="caution">
    <text evidence="10">The sequence shown here is derived from an EMBL/GenBank/DDBJ whole genome shotgun (WGS) entry which is preliminary data.</text>
</comment>
<dbReference type="InterPro" id="IPR013201">
    <property type="entry name" value="Prot_inhib_I29"/>
</dbReference>
<dbReference type="Gene3D" id="3.90.70.10">
    <property type="entry name" value="Cysteine proteinases"/>
    <property type="match status" value="1"/>
</dbReference>
<accession>A0AA88IF33</accession>
<dbReference type="AlphaFoldDB" id="A0AA88IF33"/>
<dbReference type="InterPro" id="IPR038765">
    <property type="entry name" value="Papain-like_cys_pep_sf"/>
</dbReference>
<name>A0AA88IF33_ARTSF</name>
<dbReference type="CDD" id="cd02248">
    <property type="entry name" value="Peptidase_C1A"/>
    <property type="match status" value="1"/>
</dbReference>
<dbReference type="GO" id="GO:0008234">
    <property type="term" value="F:cysteine-type peptidase activity"/>
    <property type="evidence" value="ECO:0007669"/>
    <property type="project" value="UniProtKB-KW"/>
</dbReference>
<evidence type="ECO:0000259" key="8">
    <source>
        <dbReference type="SMART" id="SM00645"/>
    </source>
</evidence>
<dbReference type="Pfam" id="PF00112">
    <property type="entry name" value="Peptidase_C1"/>
    <property type="match status" value="1"/>
</dbReference>